<organism evidence="3 4">
    <name type="scientific">Schistosoma mansoni</name>
    <name type="common">Blood fluke</name>
    <dbReference type="NCBI Taxonomy" id="6183"/>
    <lineage>
        <taxon>Eukaryota</taxon>
        <taxon>Metazoa</taxon>
        <taxon>Spiralia</taxon>
        <taxon>Lophotrochozoa</taxon>
        <taxon>Platyhelminthes</taxon>
        <taxon>Trematoda</taxon>
        <taxon>Digenea</taxon>
        <taxon>Strigeidida</taxon>
        <taxon>Schistosomatoidea</taxon>
        <taxon>Schistosomatidae</taxon>
        <taxon>Schistosoma</taxon>
    </lineage>
</organism>
<dbReference type="Gene3D" id="1.10.287.110">
    <property type="entry name" value="DnaJ domain"/>
    <property type="match status" value="1"/>
</dbReference>
<proteinExistence type="predicted"/>
<dbReference type="STRING" id="6183.A0A5K4F4U0"/>
<evidence type="ECO:0000313" key="5">
    <source>
        <dbReference type="WBParaSite" id="Smp_348710.1"/>
    </source>
</evidence>
<dbReference type="AlphaFoldDB" id="A0A5K4F4U0"/>
<dbReference type="PROSITE" id="PS00636">
    <property type="entry name" value="DNAJ_1"/>
    <property type="match status" value="1"/>
</dbReference>
<evidence type="ECO:0000313" key="3">
    <source>
        <dbReference type="Proteomes" id="UP000008854"/>
    </source>
</evidence>
<dbReference type="SMART" id="SM00271">
    <property type="entry name" value="DnaJ"/>
    <property type="match status" value="1"/>
</dbReference>
<dbReference type="InterPro" id="IPR001623">
    <property type="entry name" value="DnaJ_domain"/>
</dbReference>
<dbReference type="PROSITE" id="PS50076">
    <property type="entry name" value="DNAJ_2"/>
    <property type="match status" value="1"/>
</dbReference>
<keyword evidence="1" id="KW-0143">Chaperone</keyword>
<dbReference type="InterPro" id="IPR018253">
    <property type="entry name" value="DnaJ_domain_CS"/>
</dbReference>
<dbReference type="WBParaSite" id="Smp_317870.1">
    <property type="protein sequence ID" value="Smp_317870.1"/>
    <property type="gene ID" value="Smp_317870"/>
</dbReference>
<dbReference type="SUPFAM" id="SSF46565">
    <property type="entry name" value="Chaperone J-domain"/>
    <property type="match status" value="1"/>
</dbReference>
<dbReference type="PANTHER" id="PTHR45168">
    <property type="entry name" value="DNAJ HOMOLOG SUBFAMILY B MEMBER 2"/>
    <property type="match status" value="1"/>
</dbReference>
<keyword evidence="3" id="KW-1185">Reference proteome</keyword>
<dbReference type="CDD" id="cd06257">
    <property type="entry name" value="DnaJ"/>
    <property type="match status" value="1"/>
</dbReference>
<sequence>MEQTCYYKILGIKKTASSDEIKKAYRRLALKWHPDKNPDKKEEAEKCFKLISEAYEVLSDPKKRDMYDRRGRDPHIGEAFVFEGADPFSMFTRFHFRDPMDIFREVFAGSGLDSLFGSSIHDFQYDTQLNRTLRFNSHRNAGRQSGSPYHHAGLSSQVQSYDPIISDPLMGGLFDSPFGGSLFNPLMASTNSGFANPQGSSSTSVFSSFGGSSCAGGFRSVSTSSKYVNGKMVRVTKVVENGTETITEEVDGHVTNQTVRQCGNGALQAM</sequence>
<dbReference type="GO" id="GO:0051082">
    <property type="term" value="F:unfolded protein binding"/>
    <property type="evidence" value="ECO:0007669"/>
    <property type="project" value="InterPro"/>
</dbReference>
<protein>
    <submittedName>
        <fullName evidence="4 5">J domain-containing protein</fullName>
    </submittedName>
</protein>
<dbReference type="InParanoid" id="A0A5K4F4U0"/>
<name>A0A5K4F4U0_SCHMA</name>
<evidence type="ECO:0000256" key="1">
    <source>
        <dbReference type="ARBA" id="ARBA00023186"/>
    </source>
</evidence>
<accession>A0A5K4F4U0</accession>
<evidence type="ECO:0000259" key="2">
    <source>
        <dbReference type="PROSITE" id="PS50076"/>
    </source>
</evidence>
<reference evidence="4" key="2">
    <citation type="submission" date="2019-11" db="UniProtKB">
        <authorList>
            <consortium name="WormBaseParasite"/>
        </authorList>
    </citation>
    <scope>IDENTIFICATION</scope>
    <source>
        <strain evidence="4 5">Puerto Rican</strain>
    </source>
</reference>
<dbReference type="WBParaSite" id="Smp_348710.1">
    <property type="protein sequence ID" value="Smp_348710.1"/>
    <property type="gene ID" value="Smp_348710"/>
</dbReference>
<reference evidence="3" key="1">
    <citation type="journal article" date="2012" name="PLoS Negl. Trop. Dis.">
        <title>A systematically improved high quality genome and transcriptome of the human blood fluke Schistosoma mansoni.</title>
        <authorList>
            <person name="Protasio A.V."/>
            <person name="Tsai I.J."/>
            <person name="Babbage A."/>
            <person name="Nichol S."/>
            <person name="Hunt M."/>
            <person name="Aslett M.A."/>
            <person name="De Silva N."/>
            <person name="Velarde G.S."/>
            <person name="Anderson T.J."/>
            <person name="Clark R.C."/>
            <person name="Davidson C."/>
            <person name="Dillon G.P."/>
            <person name="Holroyd N.E."/>
            <person name="LoVerde P.T."/>
            <person name="Lloyd C."/>
            <person name="McQuillan J."/>
            <person name="Oliveira G."/>
            <person name="Otto T.D."/>
            <person name="Parker-Manuel S.J."/>
            <person name="Quail M.A."/>
            <person name="Wilson R.A."/>
            <person name="Zerlotini A."/>
            <person name="Dunne D.W."/>
            <person name="Berriman M."/>
        </authorList>
    </citation>
    <scope>NUCLEOTIDE SEQUENCE [LARGE SCALE GENOMIC DNA]</scope>
    <source>
        <strain evidence="3">Puerto Rican</strain>
    </source>
</reference>
<dbReference type="Pfam" id="PF00226">
    <property type="entry name" value="DnaJ"/>
    <property type="match status" value="1"/>
</dbReference>
<feature type="domain" description="J" evidence="2">
    <location>
        <begin position="5"/>
        <end position="71"/>
    </location>
</feature>
<dbReference type="InterPro" id="IPR036869">
    <property type="entry name" value="J_dom_sf"/>
</dbReference>
<dbReference type="Proteomes" id="UP000008854">
    <property type="component" value="Unassembled WGS sequence"/>
</dbReference>
<evidence type="ECO:0000313" key="4">
    <source>
        <dbReference type="WBParaSite" id="Smp_317870.1"/>
    </source>
</evidence>
<dbReference type="PANTHER" id="PTHR45168:SF3">
    <property type="entry name" value="DNAJ HEAT SHOCK PROTEIN FAMILY (HSP40) MEMBER B2"/>
    <property type="match status" value="1"/>
</dbReference>
<dbReference type="GO" id="GO:0030544">
    <property type="term" value="F:Hsp70 protein binding"/>
    <property type="evidence" value="ECO:0007669"/>
    <property type="project" value="InterPro"/>
</dbReference>
<dbReference type="PRINTS" id="PR00625">
    <property type="entry name" value="JDOMAIN"/>
</dbReference>
<dbReference type="InterPro" id="IPR043183">
    <property type="entry name" value="DNJB2/6-like"/>
</dbReference>